<dbReference type="PANTHER" id="PTHR43567:SF1">
    <property type="entry name" value="FLAVOREDOXIN"/>
    <property type="match status" value="1"/>
</dbReference>
<evidence type="ECO:0000313" key="6">
    <source>
        <dbReference type="Proteomes" id="UP000512286"/>
    </source>
</evidence>
<name>A0A7D7AGR6_9CLOT</name>
<dbReference type="Gene3D" id="2.30.110.10">
    <property type="entry name" value="Electron Transport, Fmn-binding Protein, Chain A"/>
    <property type="match status" value="1"/>
</dbReference>
<evidence type="ECO:0000256" key="3">
    <source>
        <dbReference type="ARBA" id="ARBA00038054"/>
    </source>
</evidence>
<dbReference type="Proteomes" id="UP000512286">
    <property type="component" value="Chromosome"/>
</dbReference>
<gene>
    <name evidence="5" type="ORF">HZF06_09740</name>
</gene>
<dbReference type="RefSeq" id="WP_021802231.1">
    <property type="nucleotide sequence ID" value="NZ_CP059378.1"/>
</dbReference>
<dbReference type="AlphaFoldDB" id="A0A7D7AGR6"/>
<dbReference type="InterPro" id="IPR052174">
    <property type="entry name" value="Flavoredoxin"/>
</dbReference>
<dbReference type="GO" id="GO:0016646">
    <property type="term" value="F:oxidoreductase activity, acting on the CH-NH group of donors, NAD or NADP as acceptor"/>
    <property type="evidence" value="ECO:0007669"/>
    <property type="project" value="UniProtKB-ARBA"/>
</dbReference>
<dbReference type="KEGG" id="cint:HZF06_09740"/>
<reference evidence="5 6" key="1">
    <citation type="submission" date="2020-07" db="EMBL/GenBank/DDBJ databases">
        <title>Electron transfer.</title>
        <authorList>
            <person name="Huang L."/>
            <person name="Liu X."/>
            <person name="Zhou S."/>
        </authorList>
    </citation>
    <scope>NUCLEOTIDE SEQUENCE [LARGE SCALE GENOMIC DNA]</scope>
    <source>
        <strain evidence="5 6">Lx1</strain>
    </source>
</reference>
<comment type="cofactor">
    <cofactor evidence="1">
        <name>FMN</name>
        <dbReference type="ChEBI" id="CHEBI:58210"/>
    </cofactor>
</comment>
<protein>
    <submittedName>
        <fullName evidence="5">Flavin reductase</fullName>
    </submittedName>
</protein>
<dbReference type="InterPro" id="IPR012349">
    <property type="entry name" value="Split_barrel_FMN-bd"/>
</dbReference>
<evidence type="ECO:0000256" key="2">
    <source>
        <dbReference type="ARBA" id="ARBA00022630"/>
    </source>
</evidence>
<comment type="similarity">
    <text evidence="3">Belongs to the flavoredoxin family.</text>
</comment>
<keyword evidence="2" id="KW-0285">Flavoprotein</keyword>
<dbReference type="SMART" id="SM00903">
    <property type="entry name" value="Flavin_Reduct"/>
    <property type="match status" value="1"/>
</dbReference>
<dbReference type="EMBL" id="CP059378">
    <property type="protein sequence ID" value="QLY81844.1"/>
    <property type="molecule type" value="Genomic_DNA"/>
</dbReference>
<dbReference type="PANTHER" id="PTHR43567">
    <property type="entry name" value="FLAVOREDOXIN-RELATED-RELATED"/>
    <property type="match status" value="1"/>
</dbReference>
<dbReference type="GO" id="GO:0010181">
    <property type="term" value="F:FMN binding"/>
    <property type="evidence" value="ECO:0007669"/>
    <property type="project" value="InterPro"/>
</dbReference>
<evidence type="ECO:0000259" key="4">
    <source>
        <dbReference type="SMART" id="SM00903"/>
    </source>
</evidence>
<organism evidence="5 6">
    <name type="scientific">Clostridium intestinale</name>
    <dbReference type="NCBI Taxonomy" id="36845"/>
    <lineage>
        <taxon>Bacteria</taxon>
        <taxon>Bacillati</taxon>
        <taxon>Bacillota</taxon>
        <taxon>Clostridia</taxon>
        <taxon>Eubacteriales</taxon>
        <taxon>Clostridiaceae</taxon>
        <taxon>Clostridium</taxon>
    </lineage>
</organism>
<dbReference type="SUPFAM" id="SSF50475">
    <property type="entry name" value="FMN-binding split barrel"/>
    <property type="match status" value="1"/>
</dbReference>
<sequence length="189" mass="21928">MERIDIKPACVFSPQPMYIIGTRNEDGTPNFCIITWLGFSFDNTPHIMMTIGGSKLTKTNILRERAFSANLITEDNIWLADYFGCSKGEFGAKNTVKYNYHWGKSVNVPTIDDSHWLYECEITKIIELEGSHLFLADIKNIQIDKQYENMNMERIDLRELRPAIYSPYNYFSIGEKLGDVGEWKKHLKE</sequence>
<evidence type="ECO:0000256" key="1">
    <source>
        <dbReference type="ARBA" id="ARBA00001917"/>
    </source>
</evidence>
<proteinExistence type="inferred from homology"/>
<accession>A0A7D7AGR6</accession>
<feature type="domain" description="Flavin reductase like" evidence="4">
    <location>
        <begin position="12"/>
        <end position="149"/>
    </location>
</feature>
<evidence type="ECO:0000313" key="5">
    <source>
        <dbReference type="EMBL" id="QLY81844.1"/>
    </source>
</evidence>
<dbReference type="InterPro" id="IPR002563">
    <property type="entry name" value="Flavin_Rdtase-like_dom"/>
</dbReference>
<dbReference type="Pfam" id="PF01613">
    <property type="entry name" value="Flavin_Reduct"/>
    <property type="match status" value="1"/>
</dbReference>